<evidence type="ECO:0000313" key="4">
    <source>
        <dbReference type="Proteomes" id="UP000509418"/>
    </source>
</evidence>
<keyword evidence="4" id="KW-1185">Reference proteome</keyword>
<sequence length="738" mass="76244">MTRSRRLATVALSGAVALTCALPMVPAQAADSPVGTVRLRTEKRIEIDYQWAGASGFQYHSYVGNSTAWVGYPDVVPPEHAGPDDLATGTDVVNTRSGSTVTQRHRSTNVTATVTIPAGQTYAAAVGWSVLTRDTAGTLHVLRAAADGTTTDLPVAGLPTGAQPTAYVTGGSVGRLAVLYTLDGTSSVGLVDLAGGAFRTYVSGFSADPEVVFNDRWLVAGSKAIRVDAEPGTQPTSYSRGPGYLEAVVGDQVLTGNPDFIPGGTQPALTAGSLVTGTVTTVLSASFGGMGPTLDGGALATAGPSGIDWNVHRITPTQDGGVTTEKVAQIPAYATGVNGLALAGGELFLYGATTPGGYSRFNSFQLDATGRPTGQQTPRSPALNASTCLTGDAACPQLEALGDGRASYLSTDSEGKESLFSIGLDTTTIRNEPTGDSGGRIPSGSGRYVLYNGGSGTQRVVDFPNGTTEGTTVLTRPRTAAAVWGQVLWTPGTTQGAVVGKHLKTGQTVGTVATGAPCTPTDIQAVNTWLYWSCGSTAGVYDRATGRKITVPADNGPARLADGYLLRENRTTHELLLTDFHTGTAATRTLVKLPTQDWNTGGSNGRWAVDRFGGHIAYLNGTNGEVSIVNSGVPASALAQMESQTDAVPFGPTIGAPWRPVWQLNKPATWTLTLSNSGGRVVRTLTGSTQGAAVRPAWDAYGEDGRRVMSGTYAWKLTAQPRDAEGPALTATGTTTVN</sequence>
<accession>A0A7H8T4R4</accession>
<evidence type="ECO:0000256" key="1">
    <source>
        <dbReference type="SAM" id="SignalP"/>
    </source>
</evidence>
<dbReference type="RefSeq" id="WP_176575379.1">
    <property type="nucleotide sequence ID" value="NZ_CBDRGH010000030.1"/>
</dbReference>
<evidence type="ECO:0000313" key="3">
    <source>
        <dbReference type="EMBL" id="QKZ18489.1"/>
    </source>
</evidence>
<keyword evidence="1" id="KW-0732">Signal</keyword>
<evidence type="ECO:0000259" key="2">
    <source>
        <dbReference type="Pfam" id="PF13860"/>
    </source>
</evidence>
<dbReference type="InterPro" id="IPR025965">
    <property type="entry name" value="FlgD/Vpr_Ig-like"/>
</dbReference>
<organism evidence="3 4">
    <name type="scientific">Streptomyces chartreusis</name>
    <dbReference type="NCBI Taxonomy" id="1969"/>
    <lineage>
        <taxon>Bacteria</taxon>
        <taxon>Bacillati</taxon>
        <taxon>Actinomycetota</taxon>
        <taxon>Actinomycetes</taxon>
        <taxon>Kitasatosporales</taxon>
        <taxon>Streptomycetaceae</taxon>
        <taxon>Streptomyces</taxon>
    </lineage>
</organism>
<gene>
    <name evidence="3" type="ORF">HUT05_14620</name>
</gene>
<dbReference type="Gene3D" id="2.60.40.4070">
    <property type="match status" value="1"/>
</dbReference>
<feature type="chain" id="PRO_5028946186" description="FlgD/Vpr Ig-like domain-containing protein" evidence="1">
    <location>
        <begin position="30"/>
        <end position="738"/>
    </location>
</feature>
<protein>
    <recommendedName>
        <fullName evidence="2">FlgD/Vpr Ig-like domain-containing protein</fullName>
    </recommendedName>
</protein>
<name>A0A7H8T4R4_STRCX</name>
<dbReference type="AlphaFoldDB" id="A0A7H8T4R4"/>
<proteinExistence type="predicted"/>
<dbReference type="Pfam" id="PF13860">
    <property type="entry name" value="FlgD_ig"/>
    <property type="match status" value="1"/>
</dbReference>
<dbReference type="EMBL" id="CP056041">
    <property type="protein sequence ID" value="QKZ18489.1"/>
    <property type="molecule type" value="Genomic_DNA"/>
</dbReference>
<dbReference type="Proteomes" id="UP000509418">
    <property type="component" value="Chromosome"/>
</dbReference>
<reference evidence="3 4" key="1">
    <citation type="submission" date="2020-06" db="EMBL/GenBank/DDBJ databases">
        <title>Genome mining for natural products.</title>
        <authorList>
            <person name="Zhang B."/>
            <person name="Shi J."/>
            <person name="Ge H."/>
        </authorList>
    </citation>
    <scope>NUCLEOTIDE SEQUENCE [LARGE SCALE GENOMIC DNA]</scope>
    <source>
        <strain evidence="3 4">NA02069</strain>
    </source>
</reference>
<feature type="signal peptide" evidence="1">
    <location>
        <begin position="1"/>
        <end position="29"/>
    </location>
</feature>
<feature type="domain" description="FlgD/Vpr Ig-like" evidence="2">
    <location>
        <begin position="663"/>
        <end position="720"/>
    </location>
</feature>
<dbReference type="SUPFAM" id="SSF69322">
    <property type="entry name" value="Tricorn protease domain 2"/>
    <property type="match status" value="1"/>
</dbReference>